<dbReference type="EMBL" id="JH712092">
    <property type="protein sequence ID" value="EFO26051.1"/>
    <property type="molecule type" value="Genomic_DNA"/>
</dbReference>
<proteinExistence type="predicted"/>
<accession>A0A1S0U6G8</accession>
<organism evidence="2">
    <name type="scientific">Loa loa</name>
    <name type="common">Eye worm</name>
    <name type="synonym">Filaria loa</name>
    <dbReference type="NCBI Taxonomy" id="7209"/>
    <lineage>
        <taxon>Eukaryota</taxon>
        <taxon>Metazoa</taxon>
        <taxon>Ecdysozoa</taxon>
        <taxon>Nematoda</taxon>
        <taxon>Chromadorea</taxon>
        <taxon>Rhabditida</taxon>
        <taxon>Spirurina</taxon>
        <taxon>Spiruromorpha</taxon>
        <taxon>Filarioidea</taxon>
        <taxon>Onchocercidae</taxon>
        <taxon>Loa</taxon>
    </lineage>
</organism>
<dbReference type="KEGG" id="loa:LOAG_02434"/>
<dbReference type="RefSeq" id="XP_003138020.1">
    <property type="nucleotide sequence ID" value="XM_003137972.1"/>
</dbReference>
<dbReference type="GeneID" id="9939819"/>
<name>A0A1S0U6G8_LOALO</name>
<feature type="compositionally biased region" description="Basic residues" evidence="1">
    <location>
        <begin position="21"/>
        <end position="31"/>
    </location>
</feature>
<feature type="compositionally biased region" description="Low complexity" evidence="1">
    <location>
        <begin position="38"/>
        <end position="60"/>
    </location>
</feature>
<dbReference type="AlphaFoldDB" id="A0A1S0U6G8"/>
<feature type="region of interest" description="Disordered" evidence="1">
    <location>
        <begin position="17"/>
        <end position="71"/>
    </location>
</feature>
<evidence type="ECO:0000256" key="1">
    <source>
        <dbReference type="SAM" id="MobiDB-lite"/>
    </source>
</evidence>
<feature type="compositionally biased region" description="Basic and acidic residues" evidence="1">
    <location>
        <begin position="62"/>
        <end position="71"/>
    </location>
</feature>
<reference evidence="2" key="1">
    <citation type="submission" date="2012-04" db="EMBL/GenBank/DDBJ databases">
        <title>The Genome Sequence of Loa loa.</title>
        <authorList>
            <consortium name="The Broad Institute Genome Sequencing Platform"/>
            <consortium name="Broad Institute Genome Sequencing Center for Infectious Disease"/>
            <person name="Nutman T.B."/>
            <person name="Fink D.L."/>
            <person name="Russ C."/>
            <person name="Young S."/>
            <person name="Zeng Q."/>
            <person name="Gargeya S."/>
            <person name="Alvarado L."/>
            <person name="Berlin A."/>
            <person name="Chapman S.B."/>
            <person name="Chen Z."/>
            <person name="Freedman E."/>
            <person name="Gellesch M."/>
            <person name="Goldberg J."/>
            <person name="Griggs A."/>
            <person name="Gujja S."/>
            <person name="Heilman E.R."/>
            <person name="Heiman D."/>
            <person name="Howarth C."/>
            <person name="Mehta T."/>
            <person name="Neiman D."/>
            <person name="Pearson M."/>
            <person name="Roberts A."/>
            <person name="Saif S."/>
            <person name="Shea T."/>
            <person name="Shenoy N."/>
            <person name="Sisk P."/>
            <person name="Stolte C."/>
            <person name="Sykes S."/>
            <person name="White J."/>
            <person name="Yandava C."/>
            <person name="Haas B."/>
            <person name="Henn M.R."/>
            <person name="Nusbaum C."/>
            <person name="Birren B."/>
        </authorList>
    </citation>
    <scope>NUCLEOTIDE SEQUENCE [LARGE SCALE GENOMIC DNA]</scope>
</reference>
<gene>
    <name evidence="2" type="ORF">LOAG_02434</name>
</gene>
<sequence length="71" mass="7697">MNSMKTFLAVEVSGFNVGPRRSSRWGKKQQKKAKEEVPSLSPPTTTATADAAPPANSANSVEEGRLTHFYC</sequence>
<dbReference type="CTD" id="9939819"/>
<dbReference type="InParanoid" id="A0A1S0U6G8"/>
<protein>
    <submittedName>
        <fullName evidence="2">Uncharacterized protein</fullName>
    </submittedName>
</protein>
<evidence type="ECO:0000313" key="2">
    <source>
        <dbReference type="EMBL" id="EFO26051.1"/>
    </source>
</evidence>